<dbReference type="Gene3D" id="3.30.43.10">
    <property type="entry name" value="Uridine Diphospho-n-acetylenolpyruvylglucosamine Reductase, domain 2"/>
    <property type="match status" value="1"/>
</dbReference>
<dbReference type="GO" id="GO:0008762">
    <property type="term" value="F:UDP-N-acetylmuramate dehydrogenase activity"/>
    <property type="evidence" value="ECO:0007669"/>
    <property type="project" value="UniProtKB-UniRule"/>
</dbReference>
<dbReference type="Pfam" id="PF01565">
    <property type="entry name" value="FAD_binding_4"/>
    <property type="match status" value="1"/>
</dbReference>
<dbReference type="GO" id="GO:0071949">
    <property type="term" value="F:FAD binding"/>
    <property type="evidence" value="ECO:0007669"/>
    <property type="project" value="InterPro"/>
</dbReference>
<evidence type="ECO:0000256" key="9">
    <source>
        <dbReference type="ARBA" id="ARBA00022618"/>
    </source>
</evidence>
<evidence type="ECO:0000313" key="22">
    <source>
        <dbReference type="EMBL" id="ADJ27199.1"/>
    </source>
</evidence>
<evidence type="ECO:0000259" key="21">
    <source>
        <dbReference type="PROSITE" id="PS51387"/>
    </source>
</evidence>
<evidence type="ECO:0000256" key="13">
    <source>
        <dbReference type="ARBA" id="ARBA00022960"/>
    </source>
</evidence>
<dbReference type="PROSITE" id="PS51387">
    <property type="entry name" value="FAD_PCMH"/>
    <property type="match status" value="1"/>
</dbReference>
<dbReference type="AlphaFoldDB" id="D8K8Y9"/>
<evidence type="ECO:0000256" key="4">
    <source>
        <dbReference type="ARBA" id="ARBA00004752"/>
    </source>
</evidence>
<evidence type="ECO:0000256" key="15">
    <source>
        <dbReference type="ARBA" id="ARBA00023002"/>
    </source>
</evidence>
<dbReference type="Gene3D" id="3.90.78.10">
    <property type="entry name" value="UDP-N-acetylenolpyruvoylglucosamine reductase, C-terminal domain"/>
    <property type="match status" value="1"/>
</dbReference>
<keyword evidence="8 20" id="KW-0963">Cytoplasm</keyword>
<gene>
    <name evidence="20" type="primary">murB</name>
    <name evidence="22" type="ordered locus">Nwat_0229</name>
</gene>
<organism evidence="22 23">
    <name type="scientific">Nitrosococcus watsoni (strain C-113)</name>
    <dbReference type="NCBI Taxonomy" id="105559"/>
    <lineage>
        <taxon>Bacteria</taxon>
        <taxon>Pseudomonadati</taxon>
        <taxon>Pseudomonadota</taxon>
        <taxon>Gammaproteobacteria</taxon>
        <taxon>Chromatiales</taxon>
        <taxon>Chromatiaceae</taxon>
        <taxon>Nitrosococcus</taxon>
    </lineage>
</organism>
<evidence type="ECO:0000256" key="16">
    <source>
        <dbReference type="ARBA" id="ARBA00023306"/>
    </source>
</evidence>
<keyword evidence="16 20" id="KW-0131">Cell cycle</keyword>
<keyword evidence="10 20" id="KW-0285">Flavoprotein</keyword>
<keyword evidence="17 20" id="KW-0961">Cell wall biogenesis/degradation</keyword>
<keyword evidence="13 20" id="KW-0133">Cell shape</keyword>
<dbReference type="Proteomes" id="UP000000393">
    <property type="component" value="Chromosome"/>
</dbReference>
<keyword evidence="14 20" id="KW-0573">Peptidoglycan synthesis</keyword>
<dbReference type="InterPro" id="IPR003170">
    <property type="entry name" value="MurB"/>
</dbReference>
<comment type="similarity">
    <text evidence="5 20">Belongs to the MurB family.</text>
</comment>
<feature type="domain" description="FAD-binding PCMH-type" evidence="21">
    <location>
        <begin position="28"/>
        <end position="192"/>
    </location>
</feature>
<evidence type="ECO:0000256" key="17">
    <source>
        <dbReference type="ARBA" id="ARBA00023316"/>
    </source>
</evidence>
<dbReference type="InterPro" id="IPR036635">
    <property type="entry name" value="MurB_C_sf"/>
</dbReference>
<evidence type="ECO:0000256" key="2">
    <source>
        <dbReference type="ARBA" id="ARBA00003921"/>
    </source>
</evidence>
<dbReference type="GO" id="GO:0008360">
    <property type="term" value="P:regulation of cell shape"/>
    <property type="evidence" value="ECO:0007669"/>
    <property type="project" value="UniProtKB-KW"/>
</dbReference>
<keyword evidence="23" id="KW-1185">Reference proteome</keyword>
<evidence type="ECO:0000256" key="12">
    <source>
        <dbReference type="ARBA" id="ARBA00022857"/>
    </source>
</evidence>
<dbReference type="HAMAP" id="MF_00037">
    <property type="entry name" value="MurB"/>
    <property type="match status" value="1"/>
</dbReference>
<dbReference type="GO" id="GO:0071555">
    <property type="term" value="P:cell wall organization"/>
    <property type="evidence" value="ECO:0007669"/>
    <property type="project" value="UniProtKB-KW"/>
</dbReference>
<evidence type="ECO:0000256" key="11">
    <source>
        <dbReference type="ARBA" id="ARBA00022827"/>
    </source>
</evidence>
<dbReference type="GO" id="GO:0051301">
    <property type="term" value="P:cell division"/>
    <property type="evidence" value="ECO:0007669"/>
    <property type="project" value="UniProtKB-KW"/>
</dbReference>
<comment type="cofactor">
    <cofactor evidence="1 20">
        <name>FAD</name>
        <dbReference type="ChEBI" id="CHEBI:57692"/>
    </cofactor>
</comment>
<dbReference type="STRING" id="105559.Nwat_0229"/>
<sequence length="299" mass="32168">MMAGVSIPSARGRLQHHVAMANHTSWRVGGPARCLYRPAGRDDLITFLRFLPRDEPLFWLGLGSNLLVRDGGISGTVIAIAGALNKIERRTVTTVWVEAGVPCAKLAKFCAREGLRGAEFLAGIPGTVGGALAMNAGAFGGAMWELVTAVEVVGVGGENRRRLPQEYQVSYREVHGPEREWFLAAELCLTPGNSQVAQQQIRRLLRQRNGCQPTRQPCAGSVFRNPRNDKAGRLIEACGLKGASIGGARVSERHANFIVNTGNASAADVEYLIQWVAETVARRAGVSLVPEVHMVGEPA</sequence>
<evidence type="ECO:0000256" key="5">
    <source>
        <dbReference type="ARBA" id="ARBA00010485"/>
    </source>
</evidence>
<dbReference type="InterPro" id="IPR016167">
    <property type="entry name" value="FAD-bd_PCMH_sub1"/>
</dbReference>
<dbReference type="InterPro" id="IPR006094">
    <property type="entry name" value="Oxid_FAD_bind_N"/>
</dbReference>
<dbReference type="SUPFAM" id="SSF56176">
    <property type="entry name" value="FAD-binding/transporter-associated domain-like"/>
    <property type="match status" value="1"/>
</dbReference>
<dbReference type="PANTHER" id="PTHR21071:SF4">
    <property type="entry name" value="UDP-N-ACETYLENOLPYRUVOYLGLUCOSAMINE REDUCTASE"/>
    <property type="match status" value="1"/>
</dbReference>
<evidence type="ECO:0000256" key="20">
    <source>
        <dbReference type="HAMAP-Rule" id="MF_00037"/>
    </source>
</evidence>
<dbReference type="InterPro" id="IPR016166">
    <property type="entry name" value="FAD-bd_PCMH"/>
</dbReference>
<protein>
    <recommendedName>
        <fullName evidence="7 20">UDP-N-acetylenolpyruvoylglucosamine reductase</fullName>
        <ecNumber evidence="6 20">1.3.1.98</ecNumber>
    </recommendedName>
    <alternativeName>
        <fullName evidence="18 20">UDP-N-acetylmuramate dehydrogenase</fullName>
    </alternativeName>
</protein>
<dbReference type="UniPathway" id="UPA00219"/>
<evidence type="ECO:0000256" key="14">
    <source>
        <dbReference type="ARBA" id="ARBA00022984"/>
    </source>
</evidence>
<comment type="catalytic activity">
    <reaction evidence="19 20">
        <text>UDP-N-acetyl-alpha-D-muramate + NADP(+) = UDP-N-acetyl-3-O-(1-carboxyvinyl)-alpha-D-glucosamine + NADPH + H(+)</text>
        <dbReference type="Rhea" id="RHEA:12248"/>
        <dbReference type="ChEBI" id="CHEBI:15378"/>
        <dbReference type="ChEBI" id="CHEBI:57783"/>
        <dbReference type="ChEBI" id="CHEBI:58349"/>
        <dbReference type="ChEBI" id="CHEBI:68483"/>
        <dbReference type="ChEBI" id="CHEBI:70757"/>
        <dbReference type="EC" id="1.3.1.98"/>
    </reaction>
</comment>
<dbReference type="NCBIfam" id="TIGR00179">
    <property type="entry name" value="murB"/>
    <property type="match status" value="1"/>
</dbReference>
<feature type="active site" description="Proton donor" evidence="20">
    <location>
        <position position="221"/>
    </location>
</feature>
<dbReference type="EC" id="1.3.1.98" evidence="6 20"/>
<dbReference type="PANTHER" id="PTHR21071">
    <property type="entry name" value="UDP-N-ACETYLENOLPYRUVOYLGLUCOSAMINE REDUCTASE"/>
    <property type="match status" value="1"/>
</dbReference>
<keyword evidence="15 20" id="KW-0560">Oxidoreductase</keyword>
<evidence type="ECO:0000256" key="1">
    <source>
        <dbReference type="ARBA" id="ARBA00001974"/>
    </source>
</evidence>
<evidence type="ECO:0000256" key="7">
    <source>
        <dbReference type="ARBA" id="ARBA00015188"/>
    </source>
</evidence>
<evidence type="ECO:0000256" key="19">
    <source>
        <dbReference type="ARBA" id="ARBA00048914"/>
    </source>
</evidence>
<evidence type="ECO:0000313" key="23">
    <source>
        <dbReference type="Proteomes" id="UP000000393"/>
    </source>
</evidence>
<name>D8K8Y9_NITWC</name>
<dbReference type="GO" id="GO:0009252">
    <property type="term" value="P:peptidoglycan biosynthetic process"/>
    <property type="evidence" value="ECO:0007669"/>
    <property type="project" value="UniProtKB-UniRule"/>
</dbReference>
<dbReference type="KEGG" id="nwa:Nwat_0229"/>
<keyword evidence="9 20" id="KW-0132">Cell division</keyword>
<dbReference type="Gene3D" id="3.30.465.10">
    <property type="match status" value="1"/>
</dbReference>
<comment type="pathway">
    <text evidence="4 20">Cell wall biogenesis; peptidoglycan biosynthesis.</text>
</comment>
<dbReference type="InterPro" id="IPR016169">
    <property type="entry name" value="FAD-bd_PCMH_sub2"/>
</dbReference>
<evidence type="ECO:0000256" key="10">
    <source>
        <dbReference type="ARBA" id="ARBA00022630"/>
    </source>
</evidence>
<dbReference type="SUPFAM" id="SSF56194">
    <property type="entry name" value="Uridine diphospho-N-Acetylenolpyruvylglucosamine reductase, MurB, C-terminal domain"/>
    <property type="match status" value="1"/>
</dbReference>
<dbReference type="eggNOG" id="COG0812">
    <property type="taxonomic scope" value="Bacteria"/>
</dbReference>
<dbReference type="InterPro" id="IPR036318">
    <property type="entry name" value="FAD-bd_PCMH-like_sf"/>
</dbReference>
<dbReference type="GO" id="GO:0005829">
    <property type="term" value="C:cytosol"/>
    <property type="evidence" value="ECO:0007669"/>
    <property type="project" value="TreeGrafter"/>
</dbReference>
<dbReference type="Pfam" id="PF02873">
    <property type="entry name" value="MurB_C"/>
    <property type="match status" value="1"/>
</dbReference>
<keyword evidence="12 20" id="KW-0521">NADP</keyword>
<evidence type="ECO:0000256" key="3">
    <source>
        <dbReference type="ARBA" id="ARBA00004496"/>
    </source>
</evidence>
<dbReference type="NCBIfam" id="NF010480">
    <property type="entry name" value="PRK13905.1"/>
    <property type="match status" value="1"/>
</dbReference>
<reference evidence="22 23" key="1">
    <citation type="submission" date="2010-06" db="EMBL/GenBank/DDBJ databases">
        <title>Complete sequence of chromosome of Nitrosococcus watsoni C-113.</title>
        <authorList>
            <consortium name="US DOE Joint Genome Institute"/>
            <person name="Lucas S."/>
            <person name="Copeland A."/>
            <person name="Lapidus A."/>
            <person name="Cheng J.-F."/>
            <person name="Bruce D."/>
            <person name="Goodwin L."/>
            <person name="Pitluck S."/>
            <person name="Malfatti S.A."/>
            <person name="Chain P.S.G."/>
            <person name="Land M."/>
            <person name="Hauser L."/>
            <person name="Kyrpides N."/>
            <person name="Ivanova N."/>
            <person name="Cambell M.A."/>
            <person name="Heidelberg J.F."/>
            <person name="Klotz M.G."/>
            <person name="Woyke T."/>
        </authorList>
    </citation>
    <scope>NUCLEOTIDE SEQUENCE [LARGE SCALE GENOMIC DNA]</scope>
    <source>
        <strain evidence="22 23">C-113</strain>
    </source>
</reference>
<evidence type="ECO:0000256" key="18">
    <source>
        <dbReference type="ARBA" id="ARBA00031026"/>
    </source>
</evidence>
<keyword evidence="11 20" id="KW-0274">FAD</keyword>
<proteinExistence type="inferred from homology"/>
<evidence type="ECO:0000256" key="8">
    <source>
        <dbReference type="ARBA" id="ARBA00022490"/>
    </source>
</evidence>
<accession>D8K8Y9</accession>
<dbReference type="InterPro" id="IPR011601">
    <property type="entry name" value="MurB_C"/>
</dbReference>
<comment type="subcellular location">
    <subcellularLocation>
        <location evidence="3 20">Cytoplasm</location>
    </subcellularLocation>
</comment>
<comment type="function">
    <text evidence="2 20">Cell wall formation.</text>
</comment>
<feature type="active site" evidence="20">
    <location>
        <position position="291"/>
    </location>
</feature>
<dbReference type="HOGENOM" id="CLU_035304_1_1_6"/>
<evidence type="ECO:0000256" key="6">
    <source>
        <dbReference type="ARBA" id="ARBA00012518"/>
    </source>
</evidence>
<dbReference type="EMBL" id="CP002086">
    <property type="protein sequence ID" value="ADJ27199.1"/>
    <property type="molecule type" value="Genomic_DNA"/>
</dbReference>
<feature type="active site" evidence="20">
    <location>
        <position position="172"/>
    </location>
</feature>